<gene>
    <name evidence="2" type="ORF">BJ212DRAFT_1323161</name>
</gene>
<reference evidence="2" key="1">
    <citation type="journal article" date="2020" name="New Phytol.">
        <title>Comparative genomics reveals dynamic genome evolution in host specialist ectomycorrhizal fungi.</title>
        <authorList>
            <person name="Lofgren L.A."/>
            <person name="Nguyen N.H."/>
            <person name="Vilgalys R."/>
            <person name="Ruytinx J."/>
            <person name="Liao H.L."/>
            <person name="Branco S."/>
            <person name="Kuo A."/>
            <person name="LaButti K."/>
            <person name="Lipzen A."/>
            <person name="Andreopoulos W."/>
            <person name="Pangilinan J."/>
            <person name="Riley R."/>
            <person name="Hundley H."/>
            <person name="Na H."/>
            <person name="Barry K."/>
            <person name="Grigoriev I.V."/>
            <person name="Stajich J.E."/>
            <person name="Kennedy P.G."/>
        </authorList>
    </citation>
    <scope>NUCLEOTIDE SEQUENCE</scope>
    <source>
        <strain evidence="2">MN1</strain>
    </source>
</reference>
<dbReference type="PANTHER" id="PTHR36681">
    <property type="entry name" value="NUCLEAR GTPASE, GERMINAL CENTER-ASSOCIATED, TANDEM DUPLICATE 3"/>
    <property type="match status" value="1"/>
</dbReference>
<dbReference type="OrthoDB" id="3598281at2759"/>
<dbReference type="AlphaFoldDB" id="A0A9P7EMB1"/>
<dbReference type="RefSeq" id="XP_041198622.1">
    <property type="nucleotide sequence ID" value="XM_041334490.1"/>
</dbReference>
<organism evidence="2 3">
    <name type="scientific">Suillus subaureus</name>
    <dbReference type="NCBI Taxonomy" id="48587"/>
    <lineage>
        <taxon>Eukaryota</taxon>
        <taxon>Fungi</taxon>
        <taxon>Dikarya</taxon>
        <taxon>Basidiomycota</taxon>
        <taxon>Agaricomycotina</taxon>
        <taxon>Agaricomycetes</taxon>
        <taxon>Agaricomycetidae</taxon>
        <taxon>Boletales</taxon>
        <taxon>Suillineae</taxon>
        <taxon>Suillaceae</taxon>
        <taxon>Suillus</taxon>
    </lineage>
</organism>
<dbReference type="PANTHER" id="PTHR36681:SF3">
    <property type="entry name" value="NUCLEAR GTPASE, GERMINAL CENTER-ASSOCIATED, TANDEM DUPLICATE 3"/>
    <property type="match status" value="1"/>
</dbReference>
<dbReference type="Pfam" id="PF00350">
    <property type="entry name" value="Dynamin_N"/>
    <property type="match status" value="1"/>
</dbReference>
<evidence type="ECO:0000313" key="2">
    <source>
        <dbReference type="EMBL" id="KAG1824905.1"/>
    </source>
</evidence>
<feature type="domain" description="Dynamin N-terminal" evidence="1">
    <location>
        <begin position="62"/>
        <end position="308"/>
    </location>
</feature>
<comment type="caution">
    <text evidence="2">The sequence shown here is derived from an EMBL/GenBank/DDBJ whole genome shotgun (WGS) entry which is preliminary data.</text>
</comment>
<accession>A0A9P7EMB1</accession>
<name>A0A9P7EMB1_9AGAM</name>
<dbReference type="EMBL" id="JABBWG010000003">
    <property type="protein sequence ID" value="KAG1824905.1"/>
    <property type="molecule type" value="Genomic_DNA"/>
</dbReference>
<dbReference type="InterPro" id="IPR027417">
    <property type="entry name" value="P-loop_NTPase"/>
</dbReference>
<protein>
    <recommendedName>
        <fullName evidence="1">Dynamin N-terminal domain-containing protein</fullName>
    </recommendedName>
</protein>
<evidence type="ECO:0000313" key="3">
    <source>
        <dbReference type="Proteomes" id="UP000807769"/>
    </source>
</evidence>
<dbReference type="InterPro" id="IPR045063">
    <property type="entry name" value="Dynamin_N"/>
</dbReference>
<dbReference type="Gene3D" id="3.40.50.300">
    <property type="entry name" value="P-loop containing nucleotide triphosphate hydrolases"/>
    <property type="match status" value="2"/>
</dbReference>
<proteinExistence type="predicted"/>
<evidence type="ECO:0000259" key="1">
    <source>
        <dbReference type="Pfam" id="PF00350"/>
    </source>
</evidence>
<sequence length="862" mass="99011">MDLEELPQNIQTCYDIICHTNKKLELELEMVGREDYDKDLGFRKWKAEAKKLGNSKPQLRKLAFIGRTGVGKSTAINAILGAPVLLTRADVTCTSVQTEVIYEALPPSAWKASIKFIGKDEWKNTLSNMLDDLEVYRHGTTHDDSGPAMDAWETLKEESPDCFFCTITWVLMMLRVQVYPHLRAISFPPPHQDINVLLEQEVVGSKLGTEEQMHGAGFDNIELQLRPYLTSYTNIVEGETPKSSVWHLVDSVCIYGAFDVLASHAVSLVDVPGFGDANKTRTKRTEEYLKTAEVVVLVADIKRAADDQVMRDYLAKFLRKMIRIDGSMESLLIILTGTDVRINEDQLHYLDAKQRHVIEEMCQAIDRLNNSLEKLENSSTDWKTIATMPDDVAIYKEFIERQQRKEEITSQLRTEQAAKNTYIAHQRSARVREAFLQLYRQVYYNISKQDTANEPPPLPVFCVGSTDFNQLLGADERYRAPLVFTDPKDTGIPQLCRHIHDFGRRNTFSDIDAFVHRCTVLHKETNSFFFRLKRDPKLTAYEDAARGLVERLKDTVHMTRQTSEDKIYEYMNELEQVLQVEAKNAAEHSLDIIETLGSNYRYQTYRAIMSREGEWRSTDLNEDLVDGMLEGTVSSVWHNFFNDFLKSELESLIVAIHDHCDVAIQSIKDGAKRKPKEKIAMRIEKECNGILPLHMLKPAHMDYLLGIHMMQRKFGGTFKGLLRDELEAHYRDVARESGPGMFRRMKDMNEKEFSPRNARQLYAGLVDEVMSAIRTAITNGEEALDTALTRLYSHLERSFVYIQKDDIMSKDTRKKMRIFLEEEYKKPLAELTTIIDRCKERNTTPVDSEVTTITDQGVSMVQ</sequence>
<keyword evidence="3" id="KW-1185">Reference proteome</keyword>
<dbReference type="SUPFAM" id="SSF52540">
    <property type="entry name" value="P-loop containing nucleoside triphosphate hydrolases"/>
    <property type="match status" value="1"/>
</dbReference>
<dbReference type="GeneID" id="64628507"/>
<dbReference type="Proteomes" id="UP000807769">
    <property type="component" value="Unassembled WGS sequence"/>
</dbReference>